<dbReference type="Proteomes" id="UP001206312">
    <property type="component" value="Unassembled WGS sequence"/>
</dbReference>
<proteinExistence type="predicted"/>
<evidence type="ECO:0000256" key="1">
    <source>
        <dbReference type="ARBA" id="ARBA00005189"/>
    </source>
</evidence>
<dbReference type="SUPFAM" id="SSF69593">
    <property type="entry name" value="Glycerol-3-phosphate (1)-acyltransferase"/>
    <property type="match status" value="1"/>
</dbReference>
<dbReference type="EMBL" id="JAMXIB010000002">
    <property type="protein sequence ID" value="MCO5723785.1"/>
    <property type="molecule type" value="Genomic_DNA"/>
</dbReference>
<dbReference type="GO" id="GO:0016746">
    <property type="term" value="F:acyltransferase activity"/>
    <property type="evidence" value="ECO:0007669"/>
    <property type="project" value="UniProtKB-KW"/>
</dbReference>
<evidence type="ECO:0000313" key="5">
    <source>
        <dbReference type="EMBL" id="MCO5723785.1"/>
    </source>
</evidence>
<evidence type="ECO:0000256" key="3">
    <source>
        <dbReference type="ARBA" id="ARBA00023315"/>
    </source>
</evidence>
<reference evidence="5 6" key="1">
    <citation type="submission" date="2022-06" db="EMBL/GenBank/DDBJ databases">
        <authorList>
            <person name="Xuan X."/>
        </authorList>
    </citation>
    <scope>NUCLEOTIDE SEQUENCE [LARGE SCALE GENOMIC DNA]</scope>
    <source>
        <strain evidence="5 6">2V75</strain>
    </source>
</reference>
<keyword evidence="3 5" id="KW-0012">Acyltransferase</keyword>
<sequence length="179" mass="20709">MKAIASFIYYRLLGWTLEGSFPNVDKCVVIVVPHTHWVDFLLGLLIRRVVGTDIHYIGKKSLFEGPFGWFFRWMGGTPVERTKSSDTVQAIADIFREREEFRLALSPEGTRKKVERWRTGYYYIAQAAQVPIVLVAFDYGSRTIRISEPQTPTGDYEKDYAGYREFFKGVVGRVPEYSF</sequence>
<comment type="caution">
    <text evidence="5">The sequence shown here is derived from an EMBL/GenBank/DDBJ whole genome shotgun (WGS) entry which is preliminary data.</text>
</comment>
<organism evidence="5 6">
    <name type="scientific">Robiginitalea marina</name>
    <dbReference type="NCBI Taxonomy" id="2954105"/>
    <lineage>
        <taxon>Bacteria</taxon>
        <taxon>Pseudomonadati</taxon>
        <taxon>Bacteroidota</taxon>
        <taxon>Flavobacteriia</taxon>
        <taxon>Flavobacteriales</taxon>
        <taxon>Flavobacteriaceae</taxon>
        <taxon>Robiginitalea</taxon>
    </lineage>
</organism>
<protein>
    <submittedName>
        <fullName evidence="5">Lysophospholipid acyltransferase family protein</fullName>
    </submittedName>
</protein>
<evidence type="ECO:0000256" key="2">
    <source>
        <dbReference type="ARBA" id="ARBA00022679"/>
    </source>
</evidence>
<keyword evidence="6" id="KW-1185">Reference proteome</keyword>
<comment type="pathway">
    <text evidence="1">Lipid metabolism.</text>
</comment>
<dbReference type="Pfam" id="PF01553">
    <property type="entry name" value="Acyltransferase"/>
    <property type="match status" value="1"/>
</dbReference>
<accession>A0ABT1AW31</accession>
<keyword evidence="2" id="KW-0808">Transferase</keyword>
<dbReference type="CDD" id="cd07988">
    <property type="entry name" value="LPLAT_ABO13168-like"/>
    <property type="match status" value="1"/>
</dbReference>
<dbReference type="InterPro" id="IPR002123">
    <property type="entry name" value="Plipid/glycerol_acylTrfase"/>
</dbReference>
<gene>
    <name evidence="5" type="ORF">NG653_02880</name>
</gene>
<dbReference type="PANTHER" id="PTHR10434:SF9">
    <property type="entry name" value="PHOSPHOLIPID_GLYCEROL ACYLTRANSFERASE DOMAIN-CONTAINING PROTEIN"/>
    <property type="match status" value="1"/>
</dbReference>
<feature type="domain" description="Phospholipid/glycerol acyltransferase" evidence="4">
    <location>
        <begin position="28"/>
        <end position="140"/>
    </location>
</feature>
<evidence type="ECO:0000259" key="4">
    <source>
        <dbReference type="SMART" id="SM00563"/>
    </source>
</evidence>
<dbReference type="RefSeq" id="WP_252740166.1">
    <property type="nucleotide sequence ID" value="NZ_JAMXIB010000002.1"/>
</dbReference>
<evidence type="ECO:0000313" key="6">
    <source>
        <dbReference type="Proteomes" id="UP001206312"/>
    </source>
</evidence>
<name>A0ABT1AW31_9FLAO</name>
<dbReference type="PANTHER" id="PTHR10434">
    <property type="entry name" value="1-ACYL-SN-GLYCEROL-3-PHOSPHATE ACYLTRANSFERASE"/>
    <property type="match status" value="1"/>
</dbReference>
<dbReference type="SMART" id="SM00563">
    <property type="entry name" value="PlsC"/>
    <property type="match status" value="1"/>
</dbReference>